<evidence type="ECO:0000256" key="1">
    <source>
        <dbReference type="SAM" id="Phobius"/>
    </source>
</evidence>
<keyword evidence="1" id="KW-1133">Transmembrane helix</keyword>
<proteinExistence type="predicted"/>
<comment type="caution">
    <text evidence="2">The sequence shown here is derived from an EMBL/GenBank/DDBJ whole genome shotgun (WGS) entry which is preliminary data.</text>
</comment>
<keyword evidence="1" id="KW-0812">Transmembrane</keyword>
<dbReference type="OrthoDB" id="340500at2759"/>
<keyword evidence="1" id="KW-0472">Membrane</keyword>
<sequence length="208" mass="24516">MQSAVVYITLPGETISLKSMISGNTIKTNKQDINITKQLEIETLHVGWFWVDQQKIAICHNPIYYQPEINDYVIVQVTVRIVNIIFVNLVMVLFIIQIKWILKEQQKRINQIFKLDNFYFQESLNLITIQKANYHIQILKVKKNGLQEKIYFENCQGVLLWNYLSTLYKVFQVLKLSLNYLKKQVNILVLKFVLVRMVESGLKGLMLF</sequence>
<accession>A0A8S1K0I3</accession>
<evidence type="ECO:0000313" key="3">
    <source>
        <dbReference type="Proteomes" id="UP000692954"/>
    </source>
</evidence>
<feature type="transmembrane region" description="Helical" evidence="1">
    <location>
        <begin position="81"/>
        <end position="102"/>
    </location>
</feature>
<dbReference type="AlphaFoldDB" id="A0A8S1K0I3"/>
<dbReference type="Proteomes" id="UP000692954">
    <property type="component" value="Unassembled WGS sequence"/>
</dbReference>
<reference evidence="2" key="1">
    <citation type="submission" date="2021-01" db="EMBL/GenBank/DDBJ databases">
        <authorList>
            <consortium name="Genoscope - CEA"/>
            <person name="William W."/>
        </authorList>
    </citation>
    <scope>NUCLEOTIDE SEQUENCE</scope>
</reference>
<keyword evidence="3" id="KW-1185">Reference proteome</keyword>
<evidence type="ECO:0008006" key="4">
    <source>
        <dbReference type="Google" id="ProtNLM"/>
    </source>
</evidence>
<gene>
    <name evidence="2" type="ORF">PSON_ATCC_30995.1.T0030498</name>
</gene>
<name>A0A8S1K0I3_9CILI</name>
<organism evidence="2 3">
    <name type="scientific">Paramecium sonneborni</name>
    <dbReference type="NCBI Taxonomy" id="65129"/>
    <lineage>
        <taxon>Eukaryota</taxon>
        <taxon>Sar</taxon>
        <taxon>Alveolata</taxon>
        <taxon>Ciliophora</taxon>
        <taxon>Intramacronucleata</taxon>
        <taxon>Oligohymenophorea</taxon>
        <taxon>Peniculida</taxon>
        <taxon>Parameciidae</taxon>
        <taxon>Paramecium</taxon>
    </lineage>
</organism>
<protein>
    <recommendedName>
        <fullName evidence="4">Transmembrane protein</fullName>
    </recommendedName>
</protein>
<evidence type="ECO:0000313" key="2">
    <source>
        <dbReference type="EMBL" id="CAD8048960.1"/>
    </source>
</evidence>
<dbReference type="EMBL" id="CAJJDN010000003">
    <property type="protein sequence ID" value="CAD8048960.1"/>
    <property type="molecule type" value="Genomic_DNA"/>
</dbReference>